<dbReference type="RefSeq" id="WP_098696710.1">
    <property type="nucleotide sequence ID" value="NZ_CP023778.1"/>
</dbReference>
<evidence type="ECO:0000313" key="3">
    <source>
        <dbReference type="Proteomes" id="UP000221961"/>
    </source>
</evidence>
<keyword evidence="1" id="KW-0175">Coiled coil</keyword>
<feature type="coiled-coil region" evidence="1">
    <location>
        <begin position="13"/>
        <end position="44"/>
    </location>
</feature>
<dbReference type="EMBL" id="CP023778">
    <property type="protein sequence ID" value="ATL69699.1"/>
    <property type="molecule type" value="Genomic_DNA"/>
</dbReference>
<dbReference type="Proteomes" id="UP000221961">
    <property type="component" value="Chromosome"/>
</dbReference>
<evidence type="ECO:0000256" key="1">
    <source>
        <dbReference type="SAM" id="Coils"/>
    </source>
</evidence>
<sequence length="79" mass="8918">MAQHKLTAAAKVAEGYVAEAQKLRERLRAEHEQHQRQITELQNARVNDLTAAHAAARGNCFSARHQQHPIIEDVVWSPN</sequence>
<name>A0A291RR22_9NOCA</name>
<gene>
    <name evidence="2" type="ORF">CRH09_29550</name>
</gene>
<dbReference type="AlphaFoldDB" id="A0A291RR22"/>
<evidence type="ECO:0000313" key="2">
    <source>
        <dbReference type="EMBL" id="ATL69699.1"/>
    </source>
</evidence>
<accession>A0A291RR22</accession>
<reference evidence="2 3" key="1">
    <citation type="submission" date="2017-10" db="EMBL/GenBank/DDBJ databases">
        <title>Comparative genomics between pathogenic Norcardia.</title>
        <authorList>
            <person name="Zeng L."/>
        </authorList>
    </citation>
    <scope>NUCLEOTIDE SEQUENCE [LARGE SCALE GENOMIC DNA]</scope>
    <source>
        <strain evidence="2 3">NC_YFY_NT001</strain>
    </source>
</reference>
<protein>
    <submittedName>
        <fullName evidence="2">Uncharacterized protein</fullName>
    </submittedName>
</protein>
<organism evidence="2 3">
    <name type="scientific">Nocardia terpenica</name>
    <dbReference type="NCBI Taxonomy" id="455432"/>
    <lineage>
        <taxon>Bacteria</taxon>
        <taxon>Bacillati</taxon>
        <taxon>Actinomycetota</taxon>
        <taxon>Actinomycetes</taxon>
        <taxon>Mycobacteriales</taxon>
        <taxon>Nocardiaceae</taxon>
        <taxon>Nocardia</taxon>
    </lineage>
</organism>
<dbReference type="GeneID" id="88361438"/>
<proteinExistence type="predicted"/>
<dbReference type="KEGG" id="ntp:CRH09_29550"/>